<proteinExistence type="predicted"/>
<organism evidence="1 2">
    <name type="scientific">Phytophthora cactorum</name>
    <dbReference type="NCBI Taxonomy" id="29920"/>
    <lineage>
        <taxon>Eukaryota</taxon>
        <taxon>Sar</taxon>
        <taxon>Stramenopiles</taxon>
        <taxon>Oomycota</taxon>
        <taxon>Peronosporomycetes</taxon>
        <taxon>Peronosporales</taxon>
        <taxon>Peronosporaceae</taxon>
        <taxon>Phytophthora</taxon>
    </lineage>
</organism>
<gene>
    <name evidence="1" type="ORF">JG687_00017294</name>
</gene>
<dbReference type="Proteomes" id="UP000688947">
    <property type="component" value="Unassembled WGS sequence"/>
</dbReference>
<comment type="caution">
    <text evidence="1">The sequence shown here is derived from an EMBL/GenBank/DDBJ whole genome shotgun (WGS) entry which is preliminary data.</text>
</comment>
<dbReference type="AlphaFoldDB" id="A0A8T1TNI1"/>
<protein>
    <submittedName>
        <fullName evidence="1">Uncharacterized protein</fullName>
    </submittedName>
</protein>
<name>A0A8T1TNI1_9STRA</name>
<evidence type="ECO:0000313" key="1">
    <source>
        <dbReference type="EMBL" id="KAG6945482.1"/>
    </source>
</evidence>
<dbReference type="EMBL" id="JAENGZ010001959">
    <property type="protein sequence ID" value="KAG6945482.1"/>
    <property type="molecule type" value="Genomic_DNA"/>
</dbReference>
<evidence type="ECO:0000313" key="2">
    <source>
        <dbReference type="Proteomes" id="UP000688947"/>
    </source>
</evidence>
<reference evidence="1" key="1">
    <citation type="submission" date="2021-01" db="EMBL/GenBank/DDBJ databases">
        <title>Phytophthora aleatoria, a newly-described species from Pinus radiata is distinct from Phytophthora cactorum isolates based on comparative genomics.</title>
        <authorList>
            <person name="Mcdougal R."/>
            <person name="Panda P."/>
            <person name="Williams N."/>
            <person name="Studholme D.J."/>
        </authorList>
    </citation>
    <scope>NUCLEOTIDE SEQUENCE</scope>
    <source>
        <strain evidence="1">NZFS 3830</strain>
    </source>
</reference>
<accession>A0A8T1TNI1</accession>
<sequence length="53" mass="6021">MPTLNPVGHRSLLKQRSPSTLKLGMAITTLSKPTSILGVLRQIWRYVRQCLLF</sequence>